<protein>
    <submittedName>
        <fullName evidence="2">Uncharacterized protein</fullName>
    </submittedName>
</protein>
<proteinExistence type="predicted"/>
<dbReference type="Proteomes" id="UP000654471">
    <property type="component" value="Unassembled WGS sequence"/>
</dbReference>
<dbReference type="EMBL" id="BMRP01000010">
    <property type="protein sequence ID" value="GGU64696.1"/>
    <property type="molecule type" value="Genomic_DNA"/>
</dbReference>
<comment type="caution">
    <text evidence="2">The sequence shown here is derived from an EMBL/GenBank/DDBJ whole genome shotgun (WGS) entry which is preliminary data.</text>
</comment>
<sequence length="119" mass="12537">MKMKKIIAAAGVVVAGAAVAISTQGIAQAATTPQVASLKTHVQTAVPASEAAAPRSPQADWTPPAGYTLERSFMGDAASCRKIGDQGVTAGNWHQYVCHEELVQVTDLPMLVQYLYVKK</sequence>
<gene>
    <name evidence="2" type="ORF">GCM10010211_32210</name>
</gene>
<feature type="chain" id="PRO_5046416243" evidence="1">
    <location>
        <begin position="30"/>
        <end position="119"/>
    </location>
</feature>
<keyword evidence="3" id="KW-1185">Reference proteome</keyword>
<organism evidence="2 3">
    <name type="scientific">Streptomyces albospinus</name>
    <dbReference type="NCBI Taxonomy" id="285515"/>
    <lineage>
        <taxon>Bacteria</taxon>
        <taxon>Bacillati</taxon>
        <taxon>Actinomycetota</taxon>
        <taxon>Actinomycetes</taxon>
        <taxon>Kitasatosporales</taxon>
        <taxon>Streptomycetaceae</taxon>
        <taxon>Streptomyces</taxon>
    </lineage>
</organism>
<evidence type="ECO:0000256" key="1">
    <source>
        <dbReference type="SAM" id="SignalP"/>
    </source>
</evidence>
<evidence type="ECO:0000313" key="3">
    <source>
        <dbReference type="Proteomes" id="UP000654471"/>
    </source>
</evidence>
<dbReference type="RefSeq" id="WP_189300532.1">
    <property type="nucleotide sequence ID" value="NZ_BMRP01000010.1"/>
</dbReference>
<feature type="signal peptide" evidence="1">
    <location>
        <begin position="1"/>
        <end position="29"/>
    </location>
</feature>
<name>A0ABQ2V1Z4_9ACTN</name>
<accession>A0ABQ2V1Z4</accession>
<evidence type="ECO:0000313" key="2">
    <source>
        <dbReference type="EMBL" id="GGU64696.1"/>
    </source>
</evidence>
<keyword evidence="1" id="KW-0732">Signal</keyword>
<reference evidence="3" key="1">
    <citation type="journal article" date="2019" name="Int. J. Syst. Evol. Microbiol.">
        <title>The Global Catalogue of Microorganisms (GCM) 10K type strain sequencing project: providing services to taxonomists for standard genome sequencing and annotation.</title>
        <authorList>
            <consortium name="The Broad Institute Genomics Platform"/>
            <consortium name="The Broad Institute Genome Sequencing Center for Infectious Disease"/>
            <person name="Wu L."/>
            <person name="Ma J."/>
        </authorList>
    </citation>
    <scope>NUCLEOTIDE SEQUENCE [LARGE SCALE GENOMIC DNA]</scope>
    <source>
        <strain evidence="3">JCM 3399</strain>
    </source>
</reference>